<sequence length="189" mass="22301">MKIIGVSGFIGSGKTTMLQYLDKNPKIKIIEADEISKKILYEKELIEFIKQKIPNALINEQIDRLILRQELFNNHKLNNEFTKIAWPLITKEIKNEILIEKQAELIFIEAAVISGIDIKFDKTILLVKNHSQRIKRVEKRDNRNCEEIDSITEFQKEKLKDYKFDYILENNSDKKTFYKNIDSLVELIK</sequence>
<keyword evidence="6" id="KW-1185">Reference proteome</keyword>
<keyword evidence="1 3" id="KW-0547">Nucleotide-binding</keyword>
<dbReference type="PROSITE" id="PS51219">
    <property type="entry name" value="DPCK"/>
    <property type="match status" value="1"/>
</dbReference>
<comment type="pathway">
    <text evidence="3">Cofactor biosynthesis; coenzyme A biosynthesis; CoA from (R)-pantothenate: step 5/5.</text>
</comment>
<evidence type="ECO:0000256" key="3">
    <source>
        <dbReference type="HAMAP-Rule" id="MF_00376"/>
    </source>
</evidence>
<dbReference type="GO" id="GO:0005524">
    <property type="term" value="F:ATP binding"/>
    <property type="evidence" value="ECO:0007669"/>
    <property type="project" value="UniProtKB-UniRule"/>
</dbReference>
<comment type="function">
    <text evidence="3">Catalyzes the phosphorylation of the 3'-hydroxyl group of dephosphocoenzyme A to form coenzyme A.</text>
</comment>
<name>A0A2K8SEH3_9MOLU</name>
<proteinExistence type="inferred from homology"/>
<dbReference type="Pfam" id="PF01121">
    <property type="entry name" value="CoaE"/>
    <property type="match status" value="1"/>
</dbReference>
<keyword evidence="3" id="KW-0808">Transferase</keyword>
<reference evidence="5 6" key="1">
    <citation type="submission" date="2017-12" db="EMBL/GenBank/DDBJ databases">
        <title>Complete genome sequence of Spiroplasma floricola 23-6 (ATCC 29989).</title>
        <authorList>
            <person name="Tsai Y.-M."/>
            <person name="Wu P.-S."/>
            <person name="Lo W.-S."/>
            <person name="Kuo C.-H."/>
        </authorList>
    </citation>
    <scope>NUCLEOTIDE SEQUENCE [LARGE SCALE GENOMIC DNA]</scope>
    <source>
        <strain evidence="5 6">23-6</strain>
    </source>
</reference>
<feature type="binding site" evidence="3">
    <location>
        <begin position="11"/>
        <end position="16"/>
    </location>
    <ligand>
        <name>ATP</name>
        <dbReference type="ChEBI" id="CHEBI:30616"/>
    </ligand>
</feature>
<dbReference type="Gene3D" id="3.40.50.300">
    <property type="entry name" value="P-loop containing nucleotide triphosphate hydrolases"/>
    <property type="match status" value="1"/>
</dbReference>
<dbReference type="UniPathway" id="UPA00241">
    <property type="reaction ID" value="UER00356"/>
</dbReference>
<dbReference type="Proteomes" id="UP000231823">
    <property type="component" value="Chromosome"/>
</dbReference>
<dbReference type="GO" id="GO:0005737">
    <property type="term" value="C:cytoplasm"/>
    <property type="evidence" value="ECO:0007669"/>
    <property type="project" value="UniProtKB-SubCell"/>
</dbReference>
<keyword evidence="3" id="KW-0963">Cytoplasm</keyword>
<protein>
    <recommendedName>
        <fullName evidence="3 4">Dephospho-CoA kinase</fullName>
        <ecNumber evidence="3 4">2.7.1.24</ecNumber>
    </recommendedName>
    <alternativeName>
        <fullName evidence="3">Dephosphocoenzyme A kinase</fullName>
    </alternativeName>
</protein>
<accession>A0A2K8SEH3</accession>
<dbReference type="OrthoDB" id="9812943at2"/>
<dbReference type="GO" id="GO:0015937">
    <property type="term" value="P:coenzyme A biosynthetic process"/>
    <property type="evidence" value="ECO:0007669"/>
    <property type="project" value="UniProtKB-UniRule"/>
</dbReference>
<comment type="catalytic activity">
    <reaction evidence="3">
        <text>3'-dephospho-CoA + ATP = ADP + CoA + H(+)</text>
        <dbReference type="Rhea" id="RHEA:18245"/>
        <dbReference type="ChEBI" id="CHEBI:15378"/>
        <dbReference type="ChEBI" id="CHEBI:30616"/>
        <dbReference type="ChEBI" id="CHEBI:57287"/>
        <dbReference type="ChEBI" id="CHEBI:57328"/>
        <dbReference type="ChEBI" id="CHEBI:456216"/>
        <dbReference type="EC" id="2.7.1.24"/>
    </reaction>
</comment>
<evidence type="ECO:0000256" key="4">
    <source>
        <dbReference type="NCBIfam" id="TIGR00152"/>
    </source>
</evidence>
<keyword evidence="2 3" id="KW-0067">ATP-binding</keyword>
<dbReference type="NCBIfam" id="TIGR00152">
    <property type="entry name" value="dephospho-CoA kinase"/>
    <property type="match status" value="1"/>
</dbReference>
<dbReference type="CDD" id="cd02022">
    <property type="entry name" value="DPCK"/>
    <property type="match status" value="1"/>
</dbReference>
<keyword evidence="3 5" id="KW-0418">Kinase</keyword>
<organism evidence="5 6">
    <name type="scientific">Spiroplasma floricola 23-6</name>
    <dbReference type="NCBI Taxonomy" id="1336749"/>
    <lineage>
        <taxon>Bacteria</taxon>
        <taxon>Bacillati</taxon>
        <taxon>Mycoplasmatota</taxon>
        <taxon>Mollicutes</taxon>
        <taxon>Entomoplasmatales</taxon>
        <taxon>Spiroplasmataceae</taxon>
        <taxon>Spiroplasma</taxon>
    </lineage>
</organism>
<dbReference type="HAMAP" id="MF_00376">
    <property type="entry name" value="Dephospho_CoA_kinase"/>
    <property type="match status" value="1"/>
</dbReference>
<gene>
    <name evidence="3 5" type="primary">coaE</name>
    <name evidence="5" type="ORF">SFLOR_v1c06080</name>
</gene>
<dbReference type="AlphaFoldDB" id="A0A2K8SEH3"/>
<comment type="subcellular location">
    <subcellularLocation>
        <location evidence="3">Cytoplasm</location>
    </subcellularLocation>
</comment>
<dbReference type="InterPro" id="IPR001977">
    <property type="entry name" value="Depp_CoAkinase"/>
</dbReference>
<dbReference type="KEGG" id="sfz:SFLOR_v1c06080"/>
<dbReference type="InterPro" id="IPR027417">
    <property type="entry name" value="P-loop_NTPase"/>
</dbReference>
<dbReference type="RefSeq" id="WP_100916636.1">
    <property type="nucleotide sequence ID" value="NZ_CP025057.1"/>
</dbReference>
<dbReference type="EC" id="2.7.1.24" evidence="3 4"/>
<dbReference type="SUPFAM" id="SSF52540">
    <property type="entry name" value="P-loop containing nucleoside triphosphate hydrolases"/>
    <property type="match status" value="1"/>
</dbReference>
<keyword evidence="3" id="KW-0173">Coenzyme A biosynthesis</keyword>
<evidence type="ECO:0000313" key="6">
    <source>
        <dbReference type="Proteomes" id="UP000231823"/>
    </source>
</evidence>
<evidence type="ECO:0000313" key="5">
    <source>
        <dbReference type="EMBL" id="AUB31658.1"/>
    </source>
</evidence>
<dbReference type="EMBL" id="CP025057">
    <property type="protein sequence ID" value="AUB31658.1"/>
    <property type="molecule type" value="Genomic_DNA"/>
</dbReference>
<evidence type="ECO:0000256" key="1">
    <source>
        <dbReference type="ARBA" id="ARBA00022741"/>
    </source>
</evidence>
<evidence type="ECO:0000256" key="2">
    <source>
        <dbReference type="ARBA" id="ARBA00022840"/>
    </source>
</evidence>
<dbReference type="GO" id="GO:0004140">
    <property type="term" value="F:dephospho-CoA kinase activity"/>
    <property type="evidence" value="ECO:0007669"/>
    <property type="project" value="UniProtKB-UniRule"/>
</dbReference>
<comment type="similarity">
    <text evidence="3">Belongs to the CoaE family.</text>
</comment>